<dbReference type="InterPro" id="IPR011250">
    <property type="entry name" value="OMP/PagP_B-barrel"/>
</dbReference>
<evidence type="ECO:0000256" key="2">
    <source>
        <dbReference type="SAM" id="SignalP"/>
    </source>
</evidence>
<keyword evidence="1 2" id="KW-0732">Signal</keyword>
<feature type="chain" id="PRO_5021293054" evidence="2">
    <location>
        <begin position="23"/>
        <end position="179"/>
    </location>
</feature>
<protein>
    <submittedName>
        <fullName evidence="4">Porin family protein</fullName>
    </submittedName>
</protein>
<comment type="caution">
    <text evidence="4">The sequence shown here is derived from an EMBL/GenBank/DDBJ whole genome shotgun (WGS) entry which is preliminary data.</text>
</comment>
<gene>
    <name evidence="4" type="ORF">E5Q11_08355</name>
</gene>
<dbReference type="OrthoDB" id="5901526at2"/>
<sequence>MNRLFSFISIAALGTLSATASADMYKSGGGSLYAGGNYTFVDVEGDGFDADLGTLSAKVGGYVTPILGLEARAGFGVADEDLGFGNDLSVNSFFGGYATINAVNESPVTPYGILGFTRYELEVDGPLGSAKEDDSDLSYGVGVNIALSEELSGNLEYMRYADKDDVTVDGIGLGLTVHF</sequence>
<name>A0A4Z1BRM1_9GAMM</name>
<dbReference type="SUPFAM" id="SSF56925">
    <property type="entry name" value="OMPA-like"/>
    <property type="match status" value="1"/>
</dbReference>
<dbReference type="Gene3D" id="2.40.160.20">
    <property type="match status" value="1"/>
</dbReference>
<keyword evidence="5" id="KW-1185">Reference proteome</keyword>
<evidence type="ECO:0000259" key="3">
    <source>
        <dbReference type="Pfam" id="PF13505"/>
    </source>
</evidence>
<proteinExistence type="predicted"/>
<dbReference type="EMBL" id="SRPF01000002">
    <property type="protein sequence ID" value="TGN40285.1"/>
    <property type="molecule type" value="Genomic_DNA"/>
</dbReference>
<dbReference type="AlphaFoldDB" id="A0A4Z1BRM1"/>
<feature type="domain" description="Outer membrane protein beta-barrel" evidence="3">
    <location>
        <begin position="9"/>
        <end position="179"/>
    </location>
</feature>
<evidence type="ECO:0000313" key="4">
    <source>
        <dbReference type="EMBL" id="TGN40285.1"/>
    </source>
</evidence>
<accession>A0A4Z1BRM1</accession>
<reference evidence="4 5" key="1">
    <citation type="submission" date="2019-04" db="EMBL/GenBank/DDBJ databases">
        <authorList>
            <person name="Park S."/>
            <person name="Yoon J.-H."/>
        </authorList>
    </citation>
    <scope>NUCLEOTIDE SEQUENCE [LARGE SCALE GENOMIC DNA]</scope>
    <source>
        <strain evidence="4 5">HJM-18</strain>
    </source>
</reference>
<feature type="signal peptide" evidence="2">
    <location>
        <begin position="1"/>
        <end position="22"/>
    </location>
</feature>
<dbReference type="InterPro" id="IPR027385">
    <property type="entry name" value="Beta-barrel_OMP"/>
</dbReference>
<dbReference type="RefSeq" id="WP_135802947.1">
    <property type="nucleotide sequence ID" value="NZ_SRPF01000002.1"/>
</dbReference>
<evidence type="ECO:0000313" key="5">
    <source>
        <dbReference type="Proteomes" id="UP000298325"/>
    </source>
</evidence>
<organism evidence="4 5">
    <name type="scientific">Marinobacter confluentis</name>
    <dbReference type="NCBI Taxonomy" id="1697557"/>
    <lineage>
        <taxon>Bacteria</taxon>
        <taxon>Pseudomonadati</taxon>
        <taxon>Pseudomonadota</taxon>
        <taxon>Gammaproteobacteria</taxon>
        <taxon>Pseudomonadales</taxon>
        <taxon>Marinobacteraceae</taxon>
        <taxon>Marinobacter</taxon>
    </lineage>
</organism>
<dbReference type="Pfam" id="PF13505">
    <property type="entry name" value="OMP_b-brl"/>
    <property type="match status" value="1"/>
</dbReference>
<evidence type="ECO:0000256" key="1">
    <source>
        <dbReference type="ARBA" id="ARBA00022729"/>
    </source>
</evidence>
<dbReference type="Proteomes" id="UP000298325">
    <property type="component" value="Unassembled WGS sequence"/>
</dbReference>